<feature type="region of interest" description="Disordered" evidence="2">
    <location>
        <begin position="302"/>
        <end position="333"/>
    </location>
</feature>
<feature type="compositionally biased region" description="Basic and acidic residues" evidence="2">
    <location>
        <begin position="310"/>
        <end position="323"/>
    </location>
</feature>
<evidence type="ECO:0000256" key="2">
    <source>
        <dbReference type="SAM" id="MobiDB-lite"/>
    </source>
</evidence>
<feature type="compositionally biased region" description="Polar residues" evidence="2">
    <location>
        <begin position="719"/>
        <end position="730"/>
    </location>
</feature>
<protein>
    <submittedName>
        <fullName evidence="3">Uncharacterized protein</fullName>
    </submittedName>
</protein>
<name>A0AA88H9B1_ARTSF</name>
<dbReference type="EMBL" id="JAVRJZ010006349">
    <property type="protein sequence ID" value="KAK2701281.1"/>
    <property type="molecule type" value="Genomic_DNA"/>
</dbReference>
<feature type="region of interest" description="Disordered" evidence="2">
    <location>
        <begin position="155"/>
        <end position="270"/>
    </location>
</feature>
<accession>A0AA88H9B1</accession>
<comment type="caution">
    <text evidence="3">The sequence shown here is derived from an EMBL/GenBank/DDBJ whole genome shotgun (WGS) entry which is preliminary data.</text>
</comment>
<keyword evidence="4" id="KW-1185">Reference proteome</keyword>
<organism evidence="3 4">
    <name type="scientific">Artemia franciscana</name>
    <name type="common">Brine shrimp</name>
    <name type="synonym">Artemia sanfranciscana</name>
    <dbReference type="NCBI Taxonomy" id="6661"/>
    <lineage>
        <taxon>Eukaryota</taxon>
        <taxon>Metazoa</taxon>
        <taxon>Ecdysozoa</taxon>
        <taxon>Arthropoda</taxon>
        <taxon>Crustacea</taxon>
        <taxon>Branchiopoda</taxon>
        <taxon>Anostraca</taxon>
        <taxon>Artemiidae</taxon>
        <taxon>Artemia</taxon>
    </lineage>
</organism>
<feature type="region of interest" description="Disordered" evidence="2">
    <location>
        <begin position="710"/>
        <end position="746"/>
    </location>
</feature>
<gene>
    <name evidence="3" type="ORF">QYM36_020058</name>
</gene>
<sequence length="865" mass="97682">MEVDFASRSHRFPQMNLSLSNLVESEVFVGDENEDYLPTPISEENFNAALQFDKFVANVPSEELHSWNEHFGRLEQNSPDEYPSLSEGSEKGYNEYCRITLSEANGEEIVTAVKYQTNDETSTLDKKVSTLSTGLENVNLQSRLPRKEKNFLRRSDPRRRTISSVTGVEFQSTPAKSTPSKVQADLKPQSPLVRSAQRSSFNLRSSRTPQPSPGLVRSRLMETSPLPRRSKSGYNSPGRSSASPLPSEGSRDSPIGTRARPKTDRKPFTTVVKPSPMRLDIGYEARTKQEVVKAAADKFATLPRRKVKPEHKAEVSKPSKEVPKQVTKSDAAKTTKREVMPNLMSSSAYSTLPRKNKTVDHPPTKVEIKRSVTRNIRSTVPNRKQTLICHETETQTILYGYDLDAGATICSKCSTPDEVKFFDSKDVQVDILDRDLETHFKNESKRAEGLAHQVKQLTERLNSFDENDVTLEKYTKIREELQATTQKWEEARSLAEQARVTLEHERRERSAVQMELDRTSHRVAAMLDSMEGVEKEFACRGESLVHLENHLQLSTQTICRLQAELDSAESIIGAQQRELDRSLAAQKTLLQQLQETEAEARELQEFLQAEKATMGDSLREAENMSGSLKTQIFDREKKIRELEEQVSFLTKISEQRREELLSLQQNQSLTRPVDGDAALTRNLYALSSRLEQTVTDFYNKNNIQENSLKFEAESRCPSRATSRSSVSDLQRNPPEGQESGNSCTPEVSVASSVQKLEMLIDKFLKGVAFTHSELGAKRDAVVLERDQLAQNLDLTRQKLLDAQEDLVRRSQVESKLRRELQGAHSLIAAKHSRGSDERISEVFKTGRYRELNSDCNGNGQNGTEV</sequence>
<keyword evidence="1" id="KW-0175">Coiled coil</keyword>
<feature type="compositionally biased region" description="Polar residues" evidence="2">
    <location>
        <begin position="196"/>
        <end position="209"/>
    </location>
</feature>
<evidence type="ECO:0000256" key="1">
    <source>
        <dbReference type="SAM" id="Coils"/>
    </source>
</evidence>
<dbReference type="Proteomes" id="UP001187531">
    <property type="component" value="Unassembled WGS sequence"/>
</dbReference>
<proteinExistence type="predicted"/>
<feature type="compositionally biased region" description="Polar residues" evidence="2">
    <location>
        <begin position="162"/>
        <end position="181"/>
    </location>
</feature>
<evidence type="ECO:0000313" key="3">
    <source>
        <dbReference type="EMBL" id="KAK2701281.1"/>
    </source>
</evidence>
<feature type="coiled-coil region" evidence="1">
    <location>
        <begin position="576"/>
        <end position="613"/>
    </location>
</feature>
<feature type="coiled-coil region" evidence="1">
    <location>
        <begin position="440"/>
        <end position="498"/>
    </location>
</feature>
<reference evidence="3" key="1">
    <citation type="submission" date="2023-07" db="EMBL/GenBank/DDBJ databases">
        <title>Chromosome-level genome assembly of Artemia franciscana.</title>
        <authorList>
            <person name="Jo E."/>
        </authorList>
    </citation>
    <scope>NUCLEOTIDE SEQUENCE</scope>
    <source>
        <tissue evidence="3">Whole body</tissue>
    </source>
</reference>
<feature type="compositionally biased region" description="Polar residues" evidence="2">
    <location>
        <begin position="232"/>
        <end position="244"/>
    </location>
</feature>
<evidence type="ECO:0000313" key="4">
    <source>
        <dbReference type="Proteomes" id="UP001187531"/>
    </source>
</evidence>
<dbReference type="AlphaFoldDB" id="A0AA88H9B1"/>